<sequence>MVETMVTEFQGGQIWALASAPALNQKDGSPAPNGMDTAEGGGMPASLGLGPAGAPLGTNNLEGSGGGGAPTGFGGGFGGPMLGSRSGGVEGSVASGSNERGAGREGGGASSNLGPGFRGSPFGTGGGSFEGGGISGEARPAPGEFSGSGSGNGGGDFGGAGLSSTGFSGGPFGSGEFGGGRGGGGGGFGSTTSNGGYDGRNMPLRLPPRQGTPEQEPTSRQSSEENGEGEGEGGGGSGSREGTSSPRSRTFTGLLNMDGEGGGGSGSREGTSSPRSRTFTGLLNMDALRSIVGAGPGVLAGTGVSLLQGTRTGRRVQRHGRHHVKMVHCGHNEVPNRGHYKDRFCHPEATWKTVMRMRPDCVCAPGYIRNSWGDCISYAECYHCMDKHHLNMDYNLCESQCPLVCNQPLDRNCPDTCYEECACRPGYIRSHRNGPCISIRQCLPGCPSPNQNFTLCRSPCPATCENPFPSNCPKYCAGEGCVCKPGFLALHLEPLVCVPPEQCPGFRGTCRGKNQVYTTCMSRCPATCWDKEPRMCAGRLFRNWLRLQAGFVISSSNPLVCASPCGPNEVASPTGVRQQDNFCKPKVTSPSELNKLKLCICKPGYLRNAWGICIRKEDCWLCRRKANMDYHPCLRSCPKTCGVLEQKDCSILCRRGCACAPGYIRVSPGGPCVAPNQCPIGPPAPPPQCPGPHQVYSACPSPCPITCANLNRPPTRCPAICGDRHCVCAPGYLAVQLDPLECVPSHECPGTEARCRGRHQKYTTCKSHCPASCAYQHYPHLPCRMRGRRLCLQARLRHTARGPVDLRASRGMSSTPKQVPRSRPKVHDLQIALPSQVRGKRTSNVPYRLRWRGLRLQGRFRAVAR</sequence>
<reference evidence="1" key="1">
    <citation type="submission" date="2020-05" db="EMBL/GenBank/DDBJ databases">
        <title>Large-scale comparative analyses of tick genomes elucidate their genetic diversity and vector capacities.</title>
        <authorList>
            <person name="Jia N."/>
            <person name="Wang J."/>
            <person name="Shi W."/>
            <person name="Du L."/>
            <person name="Sun Y."/>
            <person name="Zhan W."/>
            <person name="Jiang J."/>
            <person name="Wang Q."/>
            <person name="Zhang B."/>
            <person name="Ji P."/>
            <person name="Sakyi L.B."/>
            <person name="Cui X."/>
            <person name="Yuan T."/>
            <person name="Jiang B."/>
            <person name="Yang W."/>
            <person name="Lam T.T.-Y."/>
            <person name="Chang Q."/>
            <person name="Ding S."/>
            <person name="Wang X."/>
            <person name="Zhu J."/>
            <person name="Ruan X."/>
            <person name="Zhao L."/>
            <person name="Wei J."/>
            <person name="Que T."/>
            <person name="Du C."/>
            <person name="Cheng J."/>
            <person name="Dai P."/>
            <person name="Han X."/>
            <person name="Huang E."/>
            <person name="Gao Y."/>
            <person name="Liu J."/>
            <person name="Shao H."/>
            <person name="Ye R."/>
            <person name="Li L."/>
            <person name="Wei W."/>
            <person name="Wang X."/>
            <person name="Wang C."/>
            <person name="Yang T."/>
            <person name="Huo Q."/>
            <person name="Li W."/>
            <person name="Guo W."/>
            <person name="Chen H."/>
            <person name="Zhou L."/>
            <person name="Ni X."/>
            <person name="Tian J."/>
            <person name="Zhou Y."/>
            <person name="Sheng Y."/>
            <person name="Liu T."/>
            <person name="Pan Y."/>
            <person name="Xia L."/>
            <person name="Li J."/>
            <person name="Zhao F."/>
            <person name="Cao W."/>
        </authorList>
    </citation>
    <scope>NUCLEOTIDE SEQUENCE</scope>
    <source>
        <strain evidence="1">Hyas-2018</strain>
    </source>
</reference>
<evidence type="ECO:0000313" key="1">
    <source>
        <dbReference type="EMBL" id="KAH6923330.1"/>
    </source>
</evidence>
<comment type="caution">
    <text evidence="1">The sequence shown here is derived from an EMBL/GenBank/DDBJ whole genome shotgun (WGS) entry which is preliminary data.</text>
</comment>
<name>A0ACB7RMB6_HYAAI</name>
<protein>
    <submittedName>
        <fullName evidence="1">Uncharacterized protein</fullName>
    </submittedName>
</protein>
<evidence type="ECO:0000313" key="2">
    <source>
        <dbReference type="Proteomes" id="UP000821845"/>
    </source>
</evidence>
<proteinExistence type="predicted"/>
<dbReference type="Proteomes" id="UP000821845">
    <property type="component" value="Chromosome 8"/>
</dbReference>
<dbReference type="EMBL" id="CM023488">
    <property type="protein sequence ID" value="KAH6923330.1"/>
    <property type="molecule type" value="Genomic_DNA"/>
</dbReference>
<organism evidence="1 2">
    <name type="scientific">Hyalomma asiaticum</name>
    <name type="common">Tick</name>
    <dbReference type="NCBI Taxonomy" id="266040"/>
    <lineage>
        <taxon>Eukaryota</taxon>
        <taxon>Metazoa</taxon>
        <taxon>Ecdysozoa</taxon>
        <taxon>Arthropoda</taxon>
        <taxon>Chelicerata</taxon>
        <taxon>Arachnida</taxon>
        <taxon>Acari</taxon>
        <taxon>Parasitiformes</taxon>
        <taxon>Ixodida</taxon>
        <taxon>Ixodoidea</taxon>
        <taxon>Ixodidae</taxon>
        <taxon>Hyalomminae</taxon>
        <taxon>Hyalomma</taxon>
    </lineage>
</organism>
<keyword evidence="2" id="KW-1185">Reference proteome</keyword>
<gene>
    <name evidence="1" type="ORF">HPB50_000415</name>
</gene>
<accession>A0ACB7RMB6</accession>